<gene>
    <name evidence="3" type="ORF">V1286_000026</name>
</gene>
<keyword evidence="4" id="KW-1185">Reference proteome</keyword>
<dbReference type="RefSeq" id="WP_334476722.1">
    <property type="nucleotide sequence ID" value="NZ_JAZHRV010000001.1"/>
</dbReference>
<dbReference type="InterPro" id="IPR009739">
    <property type="entry name" value="LprI-like_N"/>
</dbReference>
<protein>
    <submittedName>
        <fullName evidence="3">Tetratricopeptide (TPR) repeat protein</fullName>
    </submittedName>
</protein>
<dbReference type="PROSITE" id="PS50005">
    <property type="entry name" value="TPR"/>
    <property type="match status" value="2"/>
</dbReference>
<comment type="caution">
    <text evidence="3">The sequence shown here is derived from an EMBL/GenBank/DDBJ whole genome shotgun (WGS) entry which is preliminary data.</text>
</comment>
<dbReference type="SUPFAM" id="SSF48452">
    <property type="entry name" value="TPR-like"/>
    <property type="match status" value="1"/>
</dbReference>
<proteinExistence type="predicted"/>
<dbReference type="Gene3D" id="1.25.40.10">
    <property type="entry name" value="Tetratricopeptide repeat domain"/>
    <property type="match status" value="1"/>
</dbReference>
<evidence type="ECO:0000256" key="1">
    <source>
        <dbReference type="PROSITE-ProRule" id="PRU00339"/>
    </source>
</evidence>
<feature type="repeat" description="TPR" evidence="1">
    <location>
        <begin position="73"/>
        <end position="106"/>
    </location>
</feature>
<dbReference type="Proteomes" id="UP001364224">
    <property type="component" value="Unassembled WGS sequence"/>
</dbReference>
<dbReference type="SMART" id="SM00028">
    <property type="entry name" value="TPR"/>
    <property type="match status" value="2"/>
</dbReference>
<evidence type="ECO:0000259" key="2">
    <source>
        <dbReference type="Pfam" id="PF07007"/>
    </source>
</evidence>
<accession>A0ABU8B1T6</accession>
<dbReference type="InterPro" id="IPR019734">
    <property type="entry name" value="TPR_rpt"/>
</dbReference>
<keyword evidence="1" id="KW-0802">TPR repeat</keyword>
<dbReference type="Pfam" id="PF07007">
    <property type="entry name" value="LprI"/>
    <property type="match status" value="1"/>
</dbReference>
<name>A0ABU8B1T6_9BRAD</name>
<reference evidence="3 4" key="1">
    <citation type="submission" date="2024-02" db="EMBL/GenBank/DDBJ databases">
        <title>Adaptive strategies in a cosmopolitan and abundant soil bacterium.</title>
        <authorList>
            <person name="Carini P."/>
        </authorList>
    </citation>
    <scope>NUCLEOTIDE SEQUENCE [LARGE SCALE GENOMIC DNA]</scope>
    <source>
        <strain evidence="3 4">AZCC 1608</strain>
    </source>
</reference>
<organism evidence="3 4">
    <name type="scientific">Bradyrhizobium algeriense</name>
    <dbReference type="NCBI Taxonomy" id="634784"/>
    <lineage>
        <taxon>Bacteria</taxon>
        <taxon>Pseudomonadati</taxon>
        <taxon>Pseudomonadota</taxon>
        <taxon>Alphaproteobacteria</taxon>
        <taxon>Hyphomicrobiales</taxon>
        <taxon>Nitrobacteraceae</taxon>
        <taxon>Bradyrhizobium</taxon>
    </lineage>
</organism>
<feature type="domain" description="Lysozyme inhibitor LprI-like N-terminal" evidence="2">
    <location>
        <begin position="173"/>
        <end position="230"/>
    </location>
</feature>
<evidence type="ECO:0000313" key="3">
    <source>
        <dbReference type="EMBL" id="MEH2552497.1"/>
    </source>
</evidence>
<dbReference type="Gene3D" id="1.20.1270.180">
    <property type="match status" value="1"/>
</dbReference>
<dbReference type="InterPro" id="IPR011990">
    <property type="entry name" value="TPR-like_helical_dom_sf"/>
</dbReference>
<dbReference type="Pfam" id="PF13432">
    <property type="entry name" value="TPR_16"/>
    <property type="match status" value="1"/>
</dbReference>
<sequence length="255" mass="28236">MRGYPDIRNLVVASLLWIVFAHDAWATGAEPVKDLKIDPAPCLAAAHAKDDDKTLSTCGALIDNAKTEKADRIKALIARASAYERKDMIDRAIADYDGVLRLDPGYADAHNARGELWRKKGDLPKAVADFAAAIKLNPDHVVARANHRALAQEAERQGVLKAIAGKPSFNCATARRKVEKAICANPELADLDREVHAAYVKAAAAKMTPQQARTLRREQQEYLARRDAEYGRRPDYDLKKAMRDRLQKINGIVGY</sequence>
<dbReference type="EMBL" id="JAZHRV010000001">
    <property type="protein sequence ID" value="MEH2552497.1"/>
    <property type="molecule type" value="Genomic_DNA"/>
</dbReference>
<evidence type="ECO:0000313" key="4">
    <source>
        <dbReference type="Proteomes" id="UP001364224"/>
    </source>
</evidence>
<feature type="repeat" description="TPR" evidence="1">
    <location>
        <begin position="107"/>
        <end position="140"/>
    </location>
</feature>